<organism evidence="6 7">
    <name type="scientific">Oryza rufipogon</name>
    <name type="common">Brownbeard rice</name>
    <name type="synonym">Asian wild rice</name>
    <dbReference type="NCBI Taxonomy" id="4529"/>
    <lineage>
        <taxon>Eukaryota</taxon>
        <taxon>Viridiplantae</taxon>
        <taxon>Streptophyta</taxon>
        <taxon>Embryophyta</taxon>
        <taxon>Tracheophyta</taxon>
        <taxon>Spermatophyta</taxon>
        <taxon>Magnoliopsida</taxon>
        <taxon>Liliopsida</taxon>
        <taxon>Poales</taxon>
        <taxon>Poaceae</taxon>
        <taxon>BOP clade</taxon>
        <taxon>Oryzoideae</taxon>
        <taxon>Oryzeae</taxon>
        <taxon>Oryzinae</taxon>
        <taxon>Oryza</taxon>
    </lineage>
</organism>
<evidence type="ECO:0000313" key="7">
    <source>
        <dbReference type="Proteomes" id="UP000008022"/>
    </source>
</evidence>
<dbReference type="PANTHER" id="PTHR34396:SF25">
    <property type="entry name" value="BOUNDARY ELEMENT ASSOCIATED FACTOR"/>
    <property type="match status" value="1"/>
</dbReference>
<reference evidence="7" key="1">
    <citation type="submission" date="2013-06" db="EMBL/GenBank/DDBJ databases">
        <authorList>
            <person name="Zhao Q."/>
        </authorList>
    </citation>
    <scope>NUCLEOTIDE SEQUENCE</scope>
    <source>
        <strain evidence="7">cv. W1943</strain>
    </source>
</reference>
<proteinExistence type="predicted"/>
<keyword evidence="2 4" id="KW-0863">Zinc-finger</keyword>
<evidence type="ECO:0000259" key="5">
    <source>
        <dbReference type="PROSITE" id="PS50808"/>
    </source>
</evidence>
<dbReference type="GO" id="GO:1990837">
    <property type="term" value="F:sequence-specific double-stranded DNA binding"/>
    <property type="evidence" value="ECO:0007669"/>
    <property type="project" value="TreeGrafter"/>
</dbReference>
<keyword evidence="1" id="KW-0479">Metal-binding</keyword>
<name>A0A0E0RJ73_ORYRU</name>
<accession>A0A0E0RJ73</accession>
<dbReference type="PANTHER" id="PTHR34396">
    <property type="entry name" value="OS03G0264950 PROTEIN-RELATED"/>
    <property type="match status" value="1"/>
</dbReference>
<sequence>MSVLAGLLAQDQDGDDQEVTSHAAAASTQGDANFTGGLDGVDDAASLWVQPKAKNPLVDDPDLIRFADDLLNLTAAAIGAASVEYDVHPNGGQGRRRSTIRRRRRRRRRSVVWKYMTLDPSGNEASCTYCTKKLSANSKGGTSHLRRHVNKCALRRLQALLMDI</sequence>
<evidence type="ECO:0000256" key="3">
    <source>
        <dbReference type="ARBA" id="ARBA00022833"/>
    </source>
</evidence>
<dbReference type="SUPFAM" id="SSF57667">
    <property type="entry name" value="beta-beta-alpha zinc fingers"/>
    <property type="match status" value="1"/>
</dbReference>
<evidence type="ECO:0000256" key="1">
    <source>
        <dbReference type="ARBA" id="ARBA00022723"/>
    </source>
</evidence>
<dbReference type="GO" id="GO:0006357">
    <property type="term" value="P:regulation of transcription by RNA polymerase II"/>
    <property type="evidence" value="ECO:0007669"/>
    <property type="project" value="TreeGrafter"/>
</dbReference>
<reference evidence="6" key="2">
    <citation type="submission" date="2015-06" db="UniProtKB">
        <authorList>
            <consortium name="EnsemblPlants"/>
        </authorList>
    </citation>
    <scope>IDENTIFICATION</scope>
</reference>
<dbReference type="SMART" id="SM00614">
    <property type="entry name" value="ZnF_BED"/>
    <property type="match status" value="1"/>
</dbReference>
<dbReference type="InterPro" id="IPR036236">
    <property type="entry name" value="Znf_C2H2_sf"/>
</dbReference>
<evidence type="ECO:0000256" key="4">
    <source>
        <dbReference type="PROSITE-ProRule" id="PRU00027"/>
    </source>
</evidence>
<feature type="domain" description="BED-type" evidence="5">
    <location>
        <begin position="107"/>
        <end position="164"/>
    </location>
</feature>
<protein>
    <recommendedName>
        <fullName evidence="5">BED-type domain-containing protein</fullName>
    </recommendedName>
</protein>
<dbReference type="Proteomes" id="UP000008022">
    <property type="component" value="Unassembled WGS sequence"/>
</dbReference>
<dbReference type="InterPro" id="IPR003656">
    <property type="entry name" value="Znf_BED"/>
</dbReference>
<dbReference type="GO" id="GO:0005634">
    <property type="term" value="C:nucleus"/>
    <property type="evidence" value="ECO:0007669"/>
    <property type="project" value="TreeGrafter"/>
</dbReference>
<keyword evidence="3" id="KW-0862">Zinc</keyword>
<dbReference type="Gramene" id="ORUFI12G18720.1">
    <property type="protein sequence ID" value="ORUFI12G18720.1"/>
    <property type="gene ID" value="ORUFI12G18720"/>
</dbReference>
<dbReference type="PROSITE" id="PS50808">
    <property type="entry name" value="ZF_BED"/>
    <property type="match status" value="1"/>
</dbReference>
<dbReference type="EnsemblPlants" id="ORUFI12G18720.1">
    <property type="protein sequence ID" value="ORUFI12G18720.1"/>
    <property type="gene ID" value="ORUFI12G18720"/>
</dbReference>
<dbReference type="GO" id="GO:0008270">
    <property type="term" value="F:zinc ion binding"/>
    <property type="evidence" value="ECO:0007669"/>
    <property type="project" value="UniProtKB-KW"/>
</dbReference>
<evidence type="ECO:0000256" key="2">
    <source>
        <dbReference type="ARBA" id="ARBA00022771"/>
    </source>
</evidence>
<dbReference type="AlphaFoldDB" id="A0A0E0RJ73"/>
<dbReference type="InterPro" id="IPR053031">
    <property type="entry name" value="Cuticle_assoc_protein"/>
</dbReference>
<dbReference type="HOGENOM" id="CLU_103521_0_0_1"/>
<dbReference type="Pfam" id="PF02892">
    <property type="entry name" value="zf-BED"/>
    <property type="match status" value="1"/>
</dbReference>
<keyword evidence="7" id="KW-1185">Reference proteome</keyword>
<evidence type="ECO:0000313" key="6">
    <source>
        <dbReference type="EnsemblPlants" id="ORUFI12G18720.1"/>
    </source>
</evidence>